<keyword evidence="1" id="KW-0812">Transmembrane</keyword>
<gene>
    <name evidence="2" type="ORF">GE061_010180</name>
</gene>
<evidence type="ECO:0000313" key="2">
    <source>
        <dbReference type="EMBL" id="KAF6215427.1"/>
    </source>
</evidence>
<dbReference type="InterPro" id="IPR004245">
    <property type="entry name" value="DUF229"/>
</dbReference>
<proteinExistence type="predicted"/>
<keyword evidence="1" id="KW-1133">Transmembrane helix</keyword>
<dbReference type="EMBL" id="WIXP02000002">
    <property type="protein sequence ID" value="KAF6215427.1"/>
    <property type="molecule type" value="Genomic_DNA"/>
</dbReference>
<dbReference type="AlphaFoldDB" id="A0A8S9Y2H8"/>
<dbReference type="PANTHER" id="PTHR10974">
    <property type="entry name" value="FI08016P-RELATED"/>
    <property type="match status" value="1"/>
</dbReference>
<dbReference type="OrthoDB" id="413313at2759"/>
<keyword evidence="1" id="KW-0472">Membrane</keyword>
<reference evidence="2" key="1">
    <citation type="journal article" date="2021" name="Mol. Ecol. Resour.">
        <title>Apolygus lucorum genome provides insights into omnivorousness and mesophyll feeding.</title>
        <authorList>
            <person name="Liu Y."/>
            <person name="Liu H."/>
            <person name="Wang H."/>
            <person name="Huang T."/>
            <person name="Liu B."/>
            <person name="Yang B."/>
            <person name="Yin L."/>
            <person name="Li B."/>
            <person name="Zhang Y."/>
            <person name="Zhang S."/>
            <person name="Jiang F."/>
            <person name="Zhang X."/>
            <person name="Ren Y."/>
            <person name="Wang B."/>
            <person name="Wang S."/>
            <person name="Lu Y."/>
            <person name="Wu K."/>
            <person name="Fan W."/>
            <person name="Wang G."/>
        </authorList>
    </citation>
    <scope>NUCLEOTIDE SEQUENCE</scope>
    <source>
        <strain evidence="2">12Hb</strain>
    </source>
</reference>
<accession>A0A8S9Y2H8</accession>
<name>A0A8S9Y2H8_APOLU</name>
<protein>
    <submittedName>
        <fullName evidence="2">Uncharacterized protein</fullName>
    </submittedName>
</protein>
<evidence type="ECO:0000313" key="3">
    <source>
        <dbReference type="Proteomes" id="UP000466442"/>
    </source>
</evidence>
<dbReference type="GO" id="GO:0005615">
    <property type="term" value="C:extracellular space"/>
    <property type="evidence" value="ECO:0007669"/>
    <property type="project" value="TreeGrafter"/>
</dbReference>
<dbReference type="Pfam" id="PF02995">
    <property type="entry name" value="DUF229"/>
    <property type="match status" value="1"/>
</dbReference>
<sequence>MYWKSEVQYQKVGAHPVHLLKKQVALLIIVFCGCMWVLLQIDFSRTATIFKFDKYGKTDYSSSGFLIDTKGCRILDLDPFDPSLVQYFGDEDPIDCNPSQLGGLVKSDVTKSELYVDQMVVRNYTNSFFTCCYKPFKRKEVSRDAKIERRDLTYPSDVDEQIDYSEFCNEFTDNVVIEHEFVKVTCTEGSKEIYKEFFAFAKNPYQQGDPEYRNGVNSDKLSVLMIGFDGMSRLNFLRQMPRTIDFLEKRDAISLLGYNKVGYNTFPNLLPILTGYSEANLLKVCWPTKHSVFDNCTFIWDLFKKKGYVTSYGEDTPNMGTFYYPQKGIQEETSRLLPQTIKPES</sequence>
<dbReference type="PANTHER" id="PTHR10974:SF1">
    <property type="entry name" value="FI08016P-RELATED"/>
    <property type="match status" value="1"/>
</dbReference>
<evidence type="ECO:0000256" key="1">
    <source>
        <dbReference type="SAM" id="Phobius"/>
    </source>
</evidence>
<organism evidence="2 3">
    <name type="scientific">Apolygus lucorum</name>
    <name type="common">Small green plant bug</name>
    <name type="synonym">Lygocoris lucorum</name>
    <dbReference type="NCBI Taxonomy" id="248454"/>
    <lineage>
        <taxon>Eukaryota</taxon>
        <taxon>Metazoa</taxon>
        <taxon>Ecdysozoa</taxon>
        <taxon>Arthropoda</taxon>
        <taxon>Hexapoda</taxon>
        <taxon>Insecta</taxon>
        <taxon>Pterygota</taxon>
        <taxon>Neoptera</taxon>
        <taxon>Paraneoptera</taxon>
        <taxon>Hemiptera</taxon>
        <taxon>Heteroptera</taxon>
        <taxon>Panheteroptera</taxon>
        <taxon>Cimicomorpha</taxon>
        <taxon>Miridae</taxon>
        <taxon>Mirini</taxon>
        <taxon>Apolygus</taxon>
    </lineage>
</organism>
<dbReference type="PROSITE" id="PS51257">
    <property type="entry name" value="PROKAR_LIPOPROTEIN"/>
    <property type="match status" value="1"/>
</dbReference>
<feature type="transmembrane region" description="Helical" evidence="1">
    <location>
        <begin position="24"/>
        <end position="41"/>
    </location>
</feature>
<dbReference type="Proteomes" id="UP000466442">
    <property type="component" value="Unassembled WGS sequence"/>
</dbReference>
<comment type="caution">
    <text evidence="2">The sequence shown here is derived from an EMBL/GenBank/DDBJ whole genome shotgun (WGS) entry which is preliminary data.</text>
</comment>
<keyword evidence="3" id="KW-1185">Reference proteome</keyword>